<dbReference type="Proteomes" id="UP000265520">
    <property type="component" value="Unassembled WGS sequence"/>
</dbReference>
<feature type="non-terminal residue" evidence="1">
    <location>
        <position position="1"/>
    </location>
</feature>
<dbReference type="EMBL" id="LXQA010425337">
    <property type="protein sequence ID" value="MCI51004.1"/>
    <property type="molecule type" value="Genomic_DNA"/>
</dbReference>
<evidence type="ECO:0000313" key="1">
    <source>
        <dbReference type="EMBL" id="MCI51004.1"/>
    </source>
</evidence>
<proteinExistence type="predicted"/>
<reference evidence="1 2" key="1">
    <citation type="journal article" date="2018" name="Front. Plant Sci.">
        <title>Red Clover (Trifolium pratense) and Zigzag Clover (T. medium) - A Picture of Genomic Similarities and Differences.</title>
        <authorList>
            <person name="Dluhosova J."/>
            <person name="Istvanek J."/>
            <person name="Nedelnik J."/>
            <person name="Repkova J."/>
        </authorList>
    </citation>
    <scope>NUCLEOTIDE SEQUENCE [LARGE SCALE GENOMIC DNA]</scope>
    <source>
        <strain evidence="2">cv. 10/8</strain>
        <tissue evidence="1">Leaf</tissue>
    </source>
</reference>
<evidence type="ECO:0000313" key="2">
    <source>
        <dbReference type="Proteomes" id="UP000265520"/>
    </source>
</evidence>
<accession>A0A392SS06</accession>
<name>A0A392SS06_9FABA</name>
<organism evidence="1 2">
    <name type="scientific">Trifolium medium</name>
    <dbReference type="NCBI Taxonomy" id="97028"/>
    <lineage>
        <taxon>Eukaryota</taxon>
        <taxon>Viridiplantae</taxon>
        <taxon>Streptophyta</taxon>
        <taxon>Embryophyta</taxon>
        <taxon>Tracheophyta</taxon>
        <taxon>Spermatophyta</taxon>
        <taxon>Magnoliopsida</taxon>
        <taxon>eudicotyledons</taxon>
        <taxon>Gunneridae</taxon>
        <taxon>Pentapetalae</taxon>
        <taxon>rosids</taxon>
        <taxon>fabids</taxon>
        <taxon>Fabales</taxon>
        <taxon>Fabaceae</taxon>
        <taxon>Papilionoideae</taxon>
        <taxon>50 kb inversion clade</taxon>
        <taxon>NPAAA clade</taxon>
        <taxon>Hologalegina</taxon>
        <taxon>IRL clade</taxon>
        <taxon>Trifolieae</taxon>
        <taxon>Trifolium</taxon>
    </lineage>
</organism>
<protein>
    <submittedName>
        <fullName evidence="1">Uncharacterized protein</fullName>
    </submittedName>
</protein>
<keyword evidence="2" id="KW-1185">Reference proteome</keyword>
<sequence>AYIPLFPVVVATFSSHYTLCRGIMGIVAVSPHTACVHGGSWRFYSIDCISAMISPSRLFLI</sequence>
<dbReference type="AlphaFoldDB" id="A0A392SS06"/>
<comment type="caution">
    <text evidence="1">The sequence shown here is derived from an EMBL/GenBank/DDBJ whole genome shotgun (WGS) entry which is preliminary data.</text>
</comment>